<feature type="domain" description="Restriction of telomere capping protein 4 C-terminal" evidence="9">
    <location>
        <begin position="150"/>
        <end position="279"/>
    </location>
</feature>
<comment type="subcellular location">
    <subcellularLocation>
        <location evidence="3">Cytoplasm</location>
    </subcellularLocation>
    <subcellularLocation>
        <location evidence="2">Nucleus</location>
    </subcellularLocation>
</comment>
<gene>
    <name evidence="10" type="ORF">BN860_00408g</name>
</gene>
<reference evidence="11" key="1">
    <citation type="journal article" date="2013" name="Genome Announc.">
        <title>Genome sequence of the food spoilage yeast Zygosaccharomyces bailii CLIB 213(T).</title>
        <authorList>
            <person name="Galeote V."/>
            <person name="Bigey F."/>
            <person name="Devillers H."/>
            <person name="Neuveglise C."/>
            <person name="Dequin S."/>
        </authorList>
    </citation>
    <scope>NUCLEOTIDE SEQUENCE [LARGE SCALE GENOMIC DNA]</scope>
    <source>
        <strain evidence="11">CLIB 213 / ATCC 58445 / CBS 680 / CCRC 21525 / NBRC 1098 / NCYC 1416 / NRRL Y-2227</strain>
    </source>
</reference>
<evidence type="ECO:0000256" key="3">
    <source>
        <dbReference type="ARBA" id="ARBA00004496"/>
    </source>
</evidence>
<dbReference type="AlphaFoldDB" id="A0A8J2XEC7"/>
<comment type="function">
    <text evidence="1">May be involved in a process influencing telomere capping.</text>
</comment>
<comment type="similarity">
    <text evidence="4">Belongs to the RTC4 family.</text>
</comment>
<name>A0A8J2XEC7_ZYGB2</name>
<evidence type="ECO:0000259" key="9">
    <source>
        <dbReference type="SMART" id="SM01312"/>
    </source>
</evidence>
<dbReference type="Pfam" id="PF14474">
    <property type="entry name" value="RTC4"/>
    <property type="match status" value="1"/>
</dbReference>
<keyword evidence="6" id="KW-0963">Cytoplasm</keyword>
<evidence type="ECO:0000256" key="7">
    <source>
        <dbReference type="ARBA" id="ARBA00023242"/>
    </source>
</evidence>
<dbReference type="Proteomes" id="UP000019375">
    <property type="component" value="Unassembled WGS sequence"/>
</dbReference>
<evidence type="ECO:0000256" key="8">
    <source>
        <dbReference type="SAM" id="MobiDB-lite"/>
    </source>
</evidence>
<proteinExistence type="inferred from homology"/>
<dbReference type="SMART" id="SM01312">
    <property type="entry name" value="RTC4"/>
    <property type="match status" value="1"/>
</dbReference>
<sequence>MGPIAGKRKLVYSTSRSNDRNADFVKRRRTEYASDSSSSYEQEDEDEKDEASSDSDAEPNEVKLKQTVDIIDIEITRKRDEMLQEADIPDLSLSDPSKSFKPEIVDQSQQQMKKLKIRSWHMSRYHLPAILYTSELIEKTTPLLGIVKDMYRGVIDSHYKFQATQACTNSQHGFLSTKEFRSMELTKFTAGYYGLKRQLRVGEEILKHYKAFLLKRQGNTMKWWGLADFANYVLAPEVLTSLCIQEMRLGDDIYDRSTRDKAYDIFTNTTEFGLLVADSDPLEPWETALEEHQLKEMGLEPAKHGSSRFRQHHSQR</sequence>
<protein>
    <recommendedName>
        <fullName evidence="5">Restriction of telomere capping protein 4</fullName>
    </recommendedName>
</protein>
<dbReference type="GO" id="GO:0005634">
    <property type="term" value="C:nucleus"/>
    <property type="evidence" value="ECO:0007669"/>
    <property type="project" value="UniProtKB-SubCell"/>
</dbReference>
<evidence type="ECO:0000313" key="10">
    <source>
        <dbReference type="EMBL" id="CDF91760.1"/>
    </source>
</evidence>
<dbReference type="GO" id="GO:0005737">
    <property type="term" value="C:cytoplasm"/>
    <property type="evidence" value="ECO:0007669"/>
    <property type="project" value="UniProtKB-SubCell"/>
</dbReference>
<evidence type="ECO:0000256" key="1">
    <source>
        <dbReference type="ARBA" id="ARBA00002738"/>
    </source>
</evidence>
<dbReference type="InterPro" id="IPR039024">
    <property type="entry name" value="RTC4"/>
</dbReference>
<evidence type="ECO:0000256" key="6">
    <source>
        <dbReference type="ARBA" id="ARBA00022490"/>
    </source>
</evidence>
<accession>A0A8J2XEC7</accession>
<dbReference type="PANTHER" id="PTHR41391:SF1">
    <property type="entry name" value="RESTRICTION OF TELOMERE CAPPING PROTEIN 4"/>
    <property type="match status" value="1"/>
</dbReference>
<dbReference type="PANTHER" id="PTHR41391">
    <property type="entry name" value="RESTRICTION OF TELOMERE CAPPING PROTEIN 4"/>
    <property type="match status" value="1"/>
</dbReference>
<evidence type="ECO:0000256" key="5">
    <source>
        <dbReference type="ARBA" id="ARBA00015162"/>
    </source>
</evidence>
<feature type="region of interest" description="Disordered" evidence="8">
    <location>
        <begin position="296"/>
        <end position="316"/>
    </location>
</feature>
<dbReference type="InterPro" id="IPR028094">
    <property type="entry name" value="RTC4_C"/>
</dbReference>
<feature type="compositionally biased region" description="Basic residues" evidence="8">
    <location>
        <begin position="1"/>
        <end position="10"/>
    </location>
</feature>
<dbReference type="OrthoDB" id="128308at2759"/>
<organism evidence="10 11">
    <name type="scientific">Zygosaccharomyces bailii (strain CLIB 213 / ATCC 58445 / CBS 680 / BCRC 21525 / NBRC 1098 / NCYC 1416 / NRRL Y-2227)</name>
    <dbReference type="NCBI Taxonomy" id="1333698"/>
    <lineage>
        <taxon>Eukaryota</taxon>
        <taxon>Fungi</taxon>
        <taxon>Dikarya</taxon>
        <taxon>Ascomycota</taxon>
        <taxon>Saccharomycotina</taxon>
        <taxon>Saccharomycetes</taxon>
        <taxon>Saccharomycetales</taxon>
        <taxon>Saccharomycetaceae</taxon>
        <taxon>Zygosaccharomyces</taxon>
    </lineage>
</organism>
<keyword evidence="11" id="KW-1185">Reference proteome</keyword>
<dbReference type="EMBL" id="HG316467">
    <property type="protein sequence ID" value="CDF91760.1"/>
    <property type="molecule type" value="Genomic_DNA"/>
</dbReference>
<evidence type="ECO:0000313" key="11">
    <source>
        <dbReference type="Proteomes" id="UP000019375"/>
    </source>
</evidence>
<feature type="region of interest" description="Disordered" evidence="8">
    <location>
        <begin position="1"/>
        <end position="63"/>
    </location>
</feature>
<feature type="compositionally biased region" description="Acidic residues" evidence="8">
    <location>
        <begin position="41"/>
        <end position="59"/>
    </location>
</feature>
<feature type="compositionally biased region" description="Basic residues" evidence="8">
    <location>
        <begin position="305"/>
        <end position="316"/>
    </location>
</feature>
<keyword evidence="7" id="KW-0539">Nucleus</keyword>
<evidence type="ECO:0000256" key="2">
    <source>
        <dbReference type="ARBA" id="ARBA00004123"/>
    </source>
</evidence>
<evidence type="ECO:0000256" key="4">
    <source>
        <dbReference type="ARBA" id="ARBA00009461"/>
    </source>
</evidence>